<dbReference type="InterPro" id="IPR024002">
    <property type="entry name" value="For/NO2_transpt_CS"/>
</dbReference>
<dbReference type="PANTHER" id="PTHR30520:SF8">
    <property type="entry name" value="NITRITE TRANSPORTER NIRC"/>
    <property type="match status" value="1"/>
</dbReference>
<dbReference type="InterPro" id="IPR023271">
    <property type="entry name" value="Aquaporin-like"/>
</dbReference>
<keyword evidence="2 6" id="KW-0812">Transmembrane</keyword>
<proteinExistence type="inferred from homology"/>
<dbReference type="AlphaFoldDB" id="C0VY37"/>
<dbReference type="Gene3D" id="1.20.1080.10">
    <property type="entry name" value="Glycerol uptake facilitator protein"/>
    <property type="match status" value="1"/>
</dbReference>
<sequence>MLNFHESLAAQMESGHHKAFGPNRRLAFAVATMLGGAFIGIADILMFAAAGPFYVAESPVAPLLSGLVFGLGLVLVIFAGGELATSAMMALPQAVAGRQVTWVRAVVVLALILLGNLVGSIVLAAIVSGSGVFADGTAAGGMLEGLVAAKAHKTDLQLFLRGIMCNVLVCLAIWSQARTSNDVAKIILMGWCMFAFVTSGFEHVVANMTTFSLGLFMGVPEATLLEALRNWLIVGAGNIVGGALFVGGSYLLVAGPVKDAAALVKRH</sequence>
<feature type="transmembrane region" description="Helical" evidence="6">
    <location>
        <begin position="231"/>
        <end position="253"/>
    </location>
</feature>
<feature type="transmembrane region" description="Helical" evidence="6">
    <location>
        <begin position="186"/>
        <end position="219"/>
    </location>
</feature>
<dbReference type="GO" id="GO:0005886">
    <property type="term" value="C:plasma membrane"/>
    <property type="evidence" value="ECO:0007669"/>
    <property type="project" value="TreeGrafter"/>
</dbReference>
<reference evidence="7 8" key="1">
    <citation type="submission" date="2009-01" db="EMBL/GenBank/DDBJ databases">
        <authorList>
            <person name="Qin X."/>
            <person name="Bachman B."/>
            <person name="Battles P."/>
            <person name="Bell A."/>
            <person name="Bess C."/>
            <person name="Bickham C."/>
            <person name="Chaboub L."/>
            <person name="Chen D."/>
            <person name="Coyle M."/>
            <person name="Deiros D.R."/>
            <person name="Dinh H."/>
            <person name="Forbes L."/>
            <person name="Fowler G."/>
            <person name="Francisco L."/>
            <person name="Fu Q."/>
            <person name="Gubbala S."/>
            <person name="Hale W."/>
            <person name="Han Y."/>
            <person name="Hemphill L."/>
            <person name="Highlander S.K."/>
            <person name="Hirani K."/>
            <person name="Hogues M."/>
            <person name="Jackson L."/>
            <person name="Jakkamsetti A."/>
            <person name="Javaid M."/>
            <person name="Jiang H."/>
            <person name="Korchina V."/>
            <person name="Kovar C."/>
            <person name="Lara F."/>
            <person name="Lee S."/>
            <person name="Mata R."/>
            <person name="Mathew T."/>
            <person name="Moen C."/>
            <person name="Morales K."/>
            <person name="Munidasa M."/>
            <person name="Nazareth L."/>
            <person name="Ngo R."/>
            <person name="Nguyen L."/>
            <person name="Okwuonu G."/>
            <person name="Ongeri F."/>
            <person name="Patil S."/>
            <person name="Petrosino J."/>
            <person name="Pham C."/>
            <person name="Pham P."/>
            <person name="Pu L.-L."/>
            <person name="Puazo M."/>
            <person name="Raj R."/>
            <person name="Reid J."/>
            <person name="Rouhana J."/>
            <person name="Saada N."/>
            <person name="Shang Y."/>
            <person name="Simmons D."/>
            <person name="Thornton R."/>
            <person name="Warren J."/>
            <person name="Weissenberger G."/>
            <person name="Zhang J."/>
            <person name="Zhang L."/>
            <person name="Zhou C."/>
            <person name="Zhu D."/>
            <person name="Muzny D."/>
            <person name="Worley K."/>
            <person name="Gibbs R."/>
        </authorList>
    </citation>
    <scope>NUCLEOTIDE SEQUENCE [LARGE SCALE GENOMIC DNA]</scope>
    <source>
        <strain evidence="7 8">DSM 15436</strain>
    </source>
</reference>
<dbReference type="Pfam" id="PF01226">
    <property type="entry name" value="Form_Nir_trans"/>
    <property type="match status" value="1"/>
</dbReference>
<evidence type="ECO:0000313" key="8">
    <source>
        <dbReference type="Proteomes" id="UP000010301"/>
    </source>
</evidence>
<keyword evidence="8" id="KW-1185">Reference proteome</keyword>
<dbReference type="PANTHER" id="PTHR30520">
    <property type="entry name" value="FORMATE TRANSPORTER-RELATED"/>
    <property type="match status" value="1"/>
</dbReference>
<keyword evidence="3 6" id="KW-1133">Transmembrane helix</keyword>
<organism evidence="7 8">
    <name type="scientific">Gleimia coleocanis DSM 15436</name>
    <dbReference type="NCBI Taxonomy" id="525245"/>
    <lineage>
        <taxon>Bacteria</taxon>
        <taxon>Bacillati</taxon>
        <taxon>Actinomycetota</taxon>
        <taxon>Actinomycetes</taxon>
        <taxon>Actinomycetales</taxon>
        <taxon>Actinomycetaceae</taxon>
        <taxon>Gleimia</taxon>
    </lineage>
</organism>
<evidence type="ECO:0000256" key="4">
    <source>
        <dbReference type="ARBA" id="ARBA00023136"/>
    </source>
</evidence>
<dbReference type="GO" id="GO:0015499">
    <property type="term" value="F:formate transmembrane transporter activity"/>
    <property type="evidence" value="ECO:0007669"/>
    <property type="project" value="TreeGrafter"/>
</dbReference>
<dbReference type="STRING" id="525245.HMPREF0044_0077"/>
<feature type="transmembrane region" description="Helical" evidence="6">
    <location>
        <begin position="156"/>
        <end position="174"/>
    </location>
</feature>
<name>C0VY37_9ACTO</name>
<comment type="subcellular location">
    <subcellularLocation>
        <location evidence="1">Membrane</location>
        <topology evidence="1">Multi-pass membrane protein</topology>
    </subcellularLocation>
</comment>
<dbReference type="EMBL" id="ACFG01000004">
    <property type="protein sequence ID" value="EEH64340.1"/>
    <property type="molecule type" value="Genomic_DNA"/>
</dbReference>
<dbReference type="eggNOG" id="COG2116">
    <property type="taxonomic scope" value="Bacteria"/>
</dbReference>
<evidence type="ECO:0000256" key="2">
    <source>
        <dbReference type="ARBA" id="ARBA00022692"/>
    </source>
</evidence>
<feature type="transmembrane region" description="Helical" evidence="6">
    <location>
        <begin position="102"/>
        <end position="127"/>
    </location>
</feature>
<protein>
    <submittedName>
        <fullName evidence="7">Formate/nitrite transporter</fullName>
    </submittedName>
</protein>
<dbReference type="HOGENOM" id="CLU_036896_2_1_11"/>
<comment type="caution">
    <text evidence="7">The sequence shown here is derived from an EMBL/GenBank/DDBJ whole genome shotgun (WGS) entry which is preliminary data.</text>
</comment>
<dbReference type="PROSITE" id="PS01006">
    <property type="entry name" value="FORMATE_NITRITE_TP_2"/>
    <property type="match status" value="1"/>
</dbReference>
<dbReference type="Proteomes" id="UP000010301">
    <property type="component" value="Unassembled WGS sequence"/>
</dbReference>
<evidence type="ECO:0000256" key="3">
    <source>
        <dbReference type="ARBA" id="ARBA00022989"/>
    </source>
</evidence>
<keyword evidence="4 6" id="KW-0472">Membrane</keyword>
<feature type="transmembrane region" description="Helical" evidence="6">
    <location>
        <begin position="60"/>
        <end position="81"/>
    </location>
</feature>
<comment type="similarity">
    <text evidence="5">Belongs to the FNT transporter (TC 1.A.16) family.</text>
</comment>
<evidence type="ECO:0000256" key="6">
    <source>
        <dbReference type="SAM" id="Phobius"/>
    </source>
</evidence>
<evidence type="ECO:0000256" key="5">
    <source>
        <dbReference type="ARBA" id="ARBA00049660"/>
    </source>
</evidence>
<dbReference type="OrthoDB" id="9786493at2"/>
<gene>
    <name evidence="7" type="primary">fnt</name>
    <name evidence="7" type="ORF">HMPREF0044_0077</name>
</gene>
<evidence type="ECO:0000313" key="7">
    <source>
        <dbReference type="EMBL" id="EEH64340.1"/>
    </source>
</evidence>
<dbReference type="InterPro" id="IPR000292">
    <property type="entry name" value="For/NO2_transpt"/>
</dbReference>
<dbReference type="RefSeq" id="WP_006547074.1">
    <property type="nucleotide sequence ID" value="NZ_DS999545.1"/>
</dbReference>
<accession>C0VY37</accession>
<feature type="transmembrane region" description="Helical" evidence="6">
    <location>
        <begin position="26"/>
        <end position="54"/>
    </location>
</feature>
<evidence type="ECO:0000256" key="1">
    <source>
        <dbReference type="ARBA" id="ARBA00004141"/>
    </source>
</evidence>